<evidence type="ECO:0000313" key="4">
    <source>
        <dbReference type="EMBL" id="KAK6630684.1"/>
    </source>
</evidence>
<dbReference type="InterPro" id="IPR036282">
    <property type="entry name" value="Glutathione-S-Trfase_C_sf"/>
</dbReference>
<organism evidence="4 5">
    <name type="scientific">Polyplax serrata</name>
    <name type="common">Common mouse louse</name>
    <dbReference type="NCBI Taxonomy" id="468196"/>
    <lineage>
        <taxon>Eukaryota</taxon>
        <taxon>Metazoa</taxon>
        <taxon>Ecdysozoa</taxon>
        <taxon>Arthropoda</taxon>
        <taxon>Hexapoda</taxon>
        <taxon>Insecta</taxon>
        <taxon>Pterygota</taxon>
        <taxon>Neoptera</taxon>
        <taxon>Paraneoptera</taxon>
        <taxon>Psocodea</taxon>
        <taxon>Troctomorpha</taxon>
        <taxon>Phthiraptera</taxon>
        <taxon>Anoplura</taxon>
        <taxon>Polyplacidae</taxon>
        <taxon>Polyplax</taxon>
    </lineage>
</organism>
<dbReference type="InterPro" id="IPR036249">
    <property type="entry name" value="Thioredoxin-like_sf"/>
</dbReference>
<reference evidence="4 5" key="1">
    <citation type="submission" date="2023-09" db="EMBL/GenBank/DDBJ databases">
        <title>Genomes of two closely related lineages of the louse Polyplax serrata with different host specificities.</title>
        <authorList>
            <person name="Martinu J."/>
            <person name="Tarabai H."/>
            <person name="Stefka J."/>
            <person name="Hypsa V."/>
        </authorList>
    </citation>
    <scope>NUCLEOTIDE SEQUENCE [LARGE SCALE GENOMIC DNA]</scope>
    <source>
        <strain evidence="4">98ZLc_SE</strain>
    </source>
</reference>
<evidence type="ECO:0000313" key="5">
    <source>
        <dbReference type="Proteomes" id="UP001359485"/>
    </source>
</evidence>
<dbReference type="PROSITE" id="PS51354">
    <property type="entry name" value="GLUTAREDOXIN_2"/>
    <property type="match status" value="1"/>
</dbReference>
<keyword evidence="2" id="KW-0472">Membrane</keyword>
<dbReference type="PANTHER" id="PTHR44188:SF1">
    <property type="entry name" value="GDAP1, ISOFORM A"/>
    <property type="match status" value="1"/>
</dbReference>
<evidence type="ECO:0000259" key="3">
    <source>
        <dbReference type="PROSITE" id="PS50404"/>
    </source>
</evidence>
<dbReference type="InterPro" id="IPR004045">
    <property type="entry name" value="Glutathione_S-Trfase_N"/>
</dbReference>
<dbReference type="PROSITE" id="PS50404">
    <property type="entry name" value="GST_NTER"/>
    <property type="match status" value="1"/>
</dbReference>
<feature type="transmembrane region" description="Helical" evidence="2">
    <location>
        <begin position="310"/>
        <end position="330"/>
    </location>
</feature>
<dbReference type="Pfam" id="PF13409">
    <property type="entry name" value="GST_N_2"/>
    <property type="match status" value="1"/>
</dbReference>
<dbReference type="EMBL" id="JAWJWF010000007">
    <property type="protein sequence ID" value="KAK6630684.1"/>
    <property type="molecule type" value="Genomic_DNA"/>
</dbReference>
<gene>
    <name evidence="4" type="ORF">RUM44_002853</name>
</gene>
<evidence type="ECO:0000256" key="1">
    <source>
        <dbReference type="ARBA" id="ARBA00007409"/>
    </source>
</evidence>
<dbReference type="SUPFAM" id="SSF47616">
    <property type="entry name" value="GST C-terminal domain-like"/>
    <property type="match status" value="1"/>
</dbReference>
<dbReference type="CDD" id="cd00570">
    <property type="entry name" value="GST_N_family"/>
    <property type="match status" value="1"/>
</dbReference>
<protein>
    <recommendedName>
        <fullName evidence="3">GST N-terminal domain-containing protein</fullName>
    </recommendedName>
</protein>
<comment type="similarity">
    <text evidence="1">Belongs to the GST superfamily.</text>
</comment>
<accession>A0ABR1AYE1</accession>
<dbReference type="SUPFAM" id="SSF52833">
    <property type="entry name" value="Thioredoxin-like"/>
    <property type="match status" value="1"/>
</dbReference>
<name>A0ABR1AYE1_POLSC</name>
<dbReference type="Gene3D" id="3.40.30.10">
    <property type="entry name" value="Glutaredoxin"/>
    <property type="match status" value="1"/>
</dbReference>
<proteinExistence type="inferred from homology"/>
<feature type="domain" description="GST N-terminal" evidence="3">
    <location>
        <begin position="24"/>
        <end position="105"/>
    </location>
</feature>
<dbReference type="PANTHER" id="PTHR44188">
    <property type="entry name" value="GDAP1, ISOFORM A"/>
    <property type="match status" value="1"/>
</dbReference>
<keyword evidence="2" id="KW-0812">Transmembrane</keyword>
<sequence length="332" mass="38751">MATEEDVELIEENKISSSESGNGTGLVLYCYHHCFHSQKVLMALNEKNIPFKIELVDITRDEQYESWFLKINPKGTLPVLKDGIKYIPNSKRIMGYLEDNFSNGEYTRLIPIDQGHDVRQRVISFHDKVCEISPYIVTMGTIVNNRWCNNLKYPYSLYCVRRLLKASFFSSCKTLRRYASKSTEFKEVLLQKADALEKINSLVTVPENYVKIIETIEDLMNEVEKELFHRGEEKADWWLFTDRFTIADISFTLLLDRLSRLGMELNFWKGGMRPHVEMYYHRAQERESYKKIIPTLSTDLSFFMKTRGSLIVGISLLTVVTVVVGSFLRFRK</sequence>
<dbReference type="Gene3D" id="1.20.1050.10">
    <property type="match status" value="1"/>
</dbReference>
<keyword evidence="2" id="KW-1133">Transmembrane helix</keyword>
<keyword evidence="5" id="KW-1185">Reference proteome</keyword>
<comment type="caution">
    <text evidence="4">The sequence shown here is derived from an EMBL/GenBank/DDBJ whole genome shotgun (WGS) entry which is preliminary data.</text>
</comment>
<evidence type="ECO:0000256" key="2">
    <source>
        <dbReference type="SAM" id="Phobius"/>
    </source>
</evidence>
<dbReference type="Proteomes" id="UP001359485">
    <property type="component" value="Unassembled WGS sequence"/>
</dbReference>